<feature type="region of interest" description="Disordered" evidence="2">
    <location>
        <begin position="443"/>
        <end position="475"/>
    </location>
</feature>
<dbReference type="WBParaSite" id="ALUE_0001003001-mRNA-1">
    <property type="protein sequence ID" value="ALUE_0001003001-mRNA-1"/>
    <property type="gene ID" value="ALUE_0001003001"/>
</dbReference>
<keyword evidence="4" id="KW-1185">Reference proteome</keyword>
<organism evidence="4 5">
    <name type="scientific">Ascaris lumbricoides</name>
    <name type="common">Giant roundworm</name>
    <dbReference type="NCBI Taxonomy" id="6252"/>
    <lineage>
        <taxon>Eukaryota</taxon>
        <taxon>Metazoa</taxon>
        <taxon>Ecdysozoa</taxon>
        <taxon>Nematoda</taxon>
        <taxon>Chromadorea</taxon>
        <taxon>Rhabditida</taxon>
        <taxon>Spirurina</taxon>
        <taxon>Ascaridomorpha</taxon>
        <taxon>Ascaridoidea</taxon>
        <taxon>Ascarididae</taxon>
        <taxon>Ascaris</taxon>
    </lineage>
</organism>
<dbReference type="AlphaFoldDB" id="A0A9J2PJ43"/>
<feature type="compositionally biased region" description="Polar residues" evidence="2">
    <location>
        <begin position="443"/>
        <end position="469"/>
    </location>
</feature>
<protein>
    <submittedName>
        <fullName evidence="5">Uncharacterized protein</fullName>
    </submittedName>
</protein>
<keyword evidence="3" id="KW-0472">Membrane</keyword>
<proteinExistence type="predicted"/>
<accession>A0A9J2PJ43</accession>
<dbReference type="Pfam" id="PF00415">
    <property type="entry name" value="RCC1"/>
    <property type="match status" value="1"/>
</dbReference>
<evidence type="ECO:0000256" key="3">
    <source>
        <dbReference type="SAM" id="Phobius"/>
    </source>
</evidence>
<name>A0A9J2PJ43_ASCLU</name>
<feature type="compositionally biased region" description="Polar residues" evidence="2">
    <location>
        <begin position="368"/>
        <end position="377"/>
    </location>
</feature>
<dbReference type="GO" id="GO:0005737">
    <property type="term" value="C:cytoplasm"/>
    <property type="evidence" value="ECO:0007669"/>
    <property type="project" value="TreeGrafter"/>
</dbReference>
<evidence type="ECO:0000313" key="5">
    <source>
        <dbReference type="WBParaSite" id="ALUE_0001003001-mRNA-1"/>
    </source>
</evidence>
<feature type="region of interest" description="Disordered" evidence="2">
    <location>
        <begin position="367"/>
        <end position="393"/>
    </location>
</feature>
<evidence type="ECO:0000256" key="2">
    <source>
        <dbReference type="SAM" id="MobiDB-lite"/>
    </source>
</evidence>
<feature type="transmembrane region" description="Helical" evidence="3">
    <location>
        <begin position="677"/>
        <end position="700"/>
    </location>
</feature>
<dbReference type="Proteomes" id="UP000036681">
    <property type="component" value="Unplaced"/>
</dbReference>
<reference evidence="5" key="1">
    <citation type="submission" date="2023-03" db="UniProtKB">
        <authorList>
            <consortium name="WormBaseParasite"/>
        </authorList>
    </citation>
    <scope>IDENTIFICATION</scope>
</reference>
<evidence type="ECO:0000256" key="1">
    <source>
        <dbReference type="PROSITE-ProRule" id="PRU00235"/>
    </source>
</evidence>
<dbReference type="GO" id="GO:0005085">
    <property type="term" value="F:guanyl-nucleotide exchange factor activity"/>
    <property type="evidence" value="ECO:0007669"/>
    <property type="project" value="TreeGrafter"/>
</dbReference>
<keyword evidence="3" id="KW-1133">Transmembrane helix</keyword>
<dbReference type="InterPro" id="IPR051553">
    <property type="entry name" value="Ran_GTPase-activating"/>
</dbReference>
<dbReference type="Gene3D" id="2.130.10.30">
    <property type="entry name" value="Regulator of chromosome condensation 1/beta-lactamase-inhibitor protein II"/>
    <property type="match status" value="2"/>
</dbReference>
<sequence length="702" mass="77111">MRVIWSSTGQRKELASKETKWNRFVENDPLTLDNFISFNRTYICLINGEVFKVSPDGRKEPFLPRDSPLSSLRFSFINASFGTLFLVDEEGHLYACGKSNYGQCGLVTEDDVTQFREVKLVAPLAVCPHGVTVTSHESDGREKGGGGEREIFILRVKDNYRRRRYINKVLRHFGEDRVKSATATRVDKLARAEKTLESSVVNKLANNLKPGGHHCCADYCRPISVRLVSASQRLVCVIDVDGRIWSYGDRSLKIDSNGRVEGKPMPLSPSRKALQIDAGCAHFVCLVAYYVEEGKGIDMDAQSIRSDILPSTHCERCREEDELRLSTLMERADRDARKRHGLEGMVECDEETSANLMSAAKNFRLQFKSDSSQSSPRGKTLPAWGRASAAGEDGSAGAIEMTAVGPSIGLELMNLPGGHFTFVSLDSLPLTYMDSTIESCSNTDCTTSSGNSSHRSATSSPRKNGTSGPISGRDDRRAPLEVWTWGANNFGQLGHNDLIARREPFKVSALSGISCVKVSAGDNHTAALTATGELYVWGSNKCGQLKQSDQSFITIPSLFRVGSQSSVLDVSASFSQTAVIVSGIDATPTIYLCGQNPPADFFHPQIFRISSVEKIGFPMCVRLLGTDLVLGVQERSTDAVDESGVAHVFSSVFSRLKFAKFARQLADLCQMIHERSLLFFCLLVVEVVCLNIYSCLITFATC</sequence>
<dbReference type="PROSITE" id="PS50012">
    <property type="entry name" value="RCC1_3"/>
    <property type="match status" value="2"/>
</dbReference>
<dbReference type="PROSITE" id="PS00626">
    <property type="entry name" value="RCC1_2"/>
    <property type="match status" value="1"/>
</dbReference>
<dbReference type="InterPro" id="IPR009091">
    <property type="entry name" value="RCC1/BLIP-II"/>
</dbReference>
<dbReference type="PANTHER" id="PTHR45982:SF1">
    <property type="entry name" value="REGULATOR OF CHROMOSOME CONDENSATION"/>
    <property type="match status" value="1"/>
</dbReference>
<dbReference type="InterPro" id="IPR000408">
    <property type="entry name" value="Reg_chr_condens"/>
</dbReference>
<dbReference type="PANTHER" id="PTHR45982">
    <property type="entry name" value="REGULATOR OF CHROMOSOME CONDENSATION"/>
    <property type="match status" value="1"/>
</dbReference>
<keyword evidence="3" id="KW-0812">Transmembrane</keyword>
<feature type="repeat" description="RCC1" evidence="1">
    <location>
        <begin position="532"/>
        <end position="583"/>
    </location>
</feature>
<dbReference type="SUPFAM" id="SSF50985">
    <property type="entry name" value="RCC1/BLIP-II"/>
    <property type="match status" value="2"/>
</dbReference>
<evidence type="ECO:0000313" key="4">
    <source>
        <dbReference type="Proteomes" id="UP000036681"/>
    </source>
</evidence>
<feature type="repeat" description="RCC1" evidence="1">
    <location>
        <begin position="480"/>
        <end position="531"/>
    </location>
</feature>